<feature type="domain" description="DUF1730" evidence="3">
    <location>
        <begin position="58"/>
        <end position="136"/>
    </location>
</feature>
<dbReference type="InterPro" id="IPR011989">
    <property type="entry name" value="ARM-like"/>
</dbReference>
<sequence length="383" mass="43340">MKRYEIDRETIERIGEELSIDGIGVTTAEPFEELRAHLIHYREAGHESGFEHPVLEERVDPRAFFPEARSIVAIAMAYRTERYIGQKKPEGLRGQMSVYAWGMDYHLVLKQKLTLLAARLEAEVGRKIHVHHSVDTGPLVDRAVAQRAGIGWVGKNCSLITDKHGSWVFLGQLICDVDIEPNEPTPLPQCADCPDLCLKACPTKALVQPFQTDSSKCLSYITQMKGMIPEEYRPKLGRRLWGCDTCQVVCPKNREVSFGTAIEFDPEPEYAFPDLMRLLELSNRQFRKEFGASAAAWRGVKIMQRNAIIALGNMREKAAVPKLLQLLRQDERPEIRGTTAWALKMIDRAEHRQAVADAFEREQDEAAKREMAWAVESEGGEPA</sequence>
<dbReference type="Pfam" id="PF13484">
    <property type="entry name" value="Fer4_16"/>
    <property type="match status" value="1"/>
</dbReference>
<protein>
    <submittedName>
        <fullName evidence="4">tRNA epoxyqueuosine(34) reductase QueG</fullName>
        <ecNumber evidence="4">1.17.99.6</ecNumber>
    </submittedName>
</protein>
<evidence type="ECO:0000313" key="5">
    <source>
        <dbReference type="Proteomes" id="UP001597343"/>
    </source>
</evidence>
<organism evidence="4 5">
    <name type="scientific">Tumebacillus lipolyticus</name>
    <dbReference type="NCBI Taxonomy" id="1280370"/>
    <lineage>
        <taxon>Bacteria</taxon>
        <taxon>Bacillati</taxon>
        <taxon>Bacillota</taxon>
        <taxon>Bacilli</taxon>
        <taxon>Bacillales</taxon>
        <taxon>Alicyclobacillaceae</taxon>
        <taxon>Tumebacillus</taxon>
    </lineage>
</organism>
<evidence type="ECO:0000313" key="4">
    <source>
        <dbReference type="EMBL" id="MFD2169512.1"/>
    </source>
</evidence>
<dbReference type="Proteomes" id="UP001597343">
    <property type="component" value="Unassembled WGS sequence"/>
</dbReference>
<dbReference type="Pfam" id="PF13646">
    <property type="entry name" value="HEAT_2"/>
    <property type="match status" value="1"/>
</dbReference>
<keyword evidence="1" id="KW-0408">Iron</keyword>
<accession>A0ABW4ZU17</accession>
<dbReference type="InterPro" id="IPR013542">
    <property type="entry name" value="QueG_DUF1730"/>
</dbReference>
<dbReference type="PANTHER" id="PTHR30002:SF4">
    <property type="entry name" value="EPOXYQUEUOSINE REDUCTASE"/>
    <property type="match status" value="1"/>
</dbReference>
<dbReference type="EMBL" id="JBHUIO010000005">
    <property type="protein sequence ID" value="MFD2169512.1"/>
    <property type="molecule type" value="Genomic_DNA"/>
</dbReference>
<evidence type="ECO:0000256" key="1">
    <source>
        <dbReference type="ARBA" id="ARBA00022485"/>
    </source>
</evidence>
<keyword evidence="1" id="KW-0004">4Fe-4S</keyword>
<gene>
    <name evidence="4" type="primary">queG</name>
    <name evidence="4" type="ORF">ACFSOY_05850</name>
</gene>
<keyword evidence="1" id="KW-0479">Metal-binding</keyword>
<dbReference type="SUPFAM" id="SSF48371">
    <property type="entry name" value="ARM repeat"/>
    <property type="match status" value="1"/>
</dbReference>
<dbReference type="EC" id="1.17.99.6" evidence="4"/>
<comment type="caution">
    <text evidence="4">The sequence shown here is derived from an EMBL/GenBank/DDBJ whole genome shotgun (WGS) entry which is preliminary data.</text>
</comment>
<dbReference type="InterPro" id="IPR016024">
    <property type="entry name" value="ARM-type_fold"/>
</dbReference>
<evidence type="ECO:0000256" key="2">
    <source>
        <dbReference type="ARBA" id="ARBA00023002"/>
    </source>
</evidence>
<dbReference type="PANTHER" id="PTHR30002">
    <property type="entry name" value="EPOXYQUEUOSINE REDUCTASE"/>
    <property type="match status" value="1"/>
</dbReference>
<proteinExistence type="predicted"/>
<reference evidence="5" key="1">
    <citation type="journal article" date="2019" name="Int. J. Syst. Evol. Microbiol.">
        <title>The Global Catalogue of Microorganisms (GCM) 10K type strain sequencing project: providing services to taxonomists for standard genome sequencing and annotation.</title>
        <authorList>
            <consortium name="The Broad Institute Genomics Platform"/>
            <consortium name="The Broad Institute Genome Sequencing Center for Infectious Disease"/>
            <person name="Wu L."/>
            <person name="Ma J."/>
        </authorList>
    </citation>
    <scope>NUCLEOTIDE SEQUENCE [LARGE SCALE GENOMIC DNA]</scope>
    <source>
        <strain evidence="5">CGMCC 1.13574</strain>
    </source>
</reference>
<dbReference type="Gene3D" id="1.25.10.10">
    <property type="entry name" value="Leucine-rich Repeat Variant"/>
    <property type="match status" value="1"/>
</dbReference>
<dbReference type="SUPFAM" id="SSF54862">
    <property type="entry name" value="4Fe-4S ferredoxins"/>
    <property type="match status" value="1"/>
</dbReference>
<dbReference type="InterPro" id="IPR004453">
    <property type="entry name" value="QueG"/>
</dbReference>
<keyword evidence="2 4" id="KW-0560">Oxidoreductase</keyword>
<keyword evidence="5" id="KW-1185">Reference proteome</keyword>
<dbReference type="NCBIfam" id="TIGR00276">
    <property type="entry name" value="tRNA epoxyqueuosine(34) reductase QueG"/>
    <property type="match status" value="1"/>
</dbReference>
<name>A0ABW4ZU17_9BACL</name>
<dbReference type="RefSeq" id="WP_386044722.1">
    <property type="nucleotide sequence ID" value="NZ_JBHUIO010000005.1"/>
</dbReference>
<dbReference type="GO" id="GO:0052693">
    <property type="term" value="F:epoxyqueuosine reductase activity"/>
    <property type="evidence" value="ECO:0007669"/>
    <property type="project" value="UniProtKB-EC"/>
</dbReference>
<dbReference type="Pfam" id="PF08331">
    <property type="entry name" value="QueG_DUF1730"/>
    <property type="match status" value="1"/>
</dbReference>
<keyword evidence="1" id="KW-0411">Iron-sulfur</keyword>
<evidence type="ECO:0000259" key="3">
    <source>
        <dbReference type="Pfam" id="PF08331"/>
    </source>
</evidence>